<dbReference type="AlphaFoldDB" id="A0A250XU10"/>
<dbReference type="Proteomes" id="UP000232323">
    <property type="component" value="Unassembled WGS sequence"/>
</dbReference>
<evidence type="ECO:0000313" key="2">
    <source>
        <dbReference type="Proteomes" id="UP000232323"/>
    </source>
</evidence>
<keyword evidence="2" id="KW-1185">Reference proteome</keyword>
<name>A0A250XU10_9CHLO</name>
<accession>A0A250XU10</accession>
<protein>
    <submittedName>
        <fullName evidence="1">Uncharacterized protein</fullName>
    </submittedName>
</protein>
<sequence>MIYPASSHHITAGLDPSSHHITAGLDLSGQHITAAGLDPSSQHITVGLDPSSHHITVGLDLSSQHITVGLDPSSHHITAGLDLSGHHITAGLDPSSHHITAGLDLSGHHITAGLDPSSHHITAGLDPSSHHITAGLDLSGHHITAGLDPSSHHITAGLLDPFSQHTAGGSNDEASYQQLLHRPHAVHAASSASSCNTELGSTRLEHLHESCAALCNSLVISSSTSTCTSLVNVLCITPENALTSLPQGFPPPTSLQTLIFENCTTYVLAAFTLTPATDTAVFTVSLLATSVNLQGYVVQGPQSTADLAVAAYLQVNVSNNVVLEAQSNATSSLVKVVLPGSVTEAVQSSIGLTPEQVSCVMAEAVCLTHRHYYTNALPPDDITM</sequence>
<dbReference type="STRING" id="1157962.A0A250XU10"/>
<reference evidence="1 2" key="1">
    <citation type="submission" date="2017-08" db="EMBL/GenBank/DDBJ databases">
        <title>Acidophilic green algal genome provides insights into adaptation to an acidic environment.</title>
        <authorList>
            <person name="Hirooka S."/>
            <person name="Hirose Y."/>
            <person name="Kanesaki Y."/>
            <person name="Higuchi S."/>
            <person name="Fujiwara T."/>
            <person name="Onuma R."/>
            <person name="Era A."/>
            <person name="Ohbayashi R."/>
            <person name="Uzuka A."/>
            <person name="Nozaki H."/>
            <person name="Yoshikawa H."/>
            <person name="Miyagishima S.Y."/>
        </authorList>
    </citation>
    <scope>NUCLEOTIDE SEQUENCE [LARGE SCALE GENOMIC DNA]</scope>
    <source>
        <strain evidence="1 2">NIES-2499</strain>
    </source>
</reference>
<proteinExistence type="predicted"/>
<evidence type="ECO:0000313" key="1">
    <source>
        <dbReference type="EMBL" id="GAX86555.1"/>
    </source>
</evidence>
<dbReference type="OrthoDB" id="10659662at2759"/>
<organism evidence="1 2">
    <name type="scientific">Chlamydomonas eustigma</name>
    <dbReference type="NCBI Taxonomy" id="1157962"/>
    <lineage>
        <taxon>Eukaryota</taxon>
        <taxon>Viridiplantae</taxon>
        <taxon>Chlorophyta</taxon>
        <taxon>core chlorophytes</taxon>
        <taxon>Chlorophyceae</taxon>
        <taxon>CS clade</taxon>
        <taxon>Chlamydomonadales</taxon>
        <taxon>Chlamydomonadaceae</taxon>
        <taxon>Chlamydomonas</taxon>
    </lineage>
</organism>
<gene>
    <name evidence="1" type="ORF">CEUSTIGMA_g13962.t1</name>
</gene>
<comment type="caution">
    <text evidence="1">The sequence shown here is derived from an EMBL/GenBank/DDBJ whole genome shotgun (WGS) entry which is preliminary data.</text>
</comment>
<dbReference type="EMBL" id="BEGY01000361">
    <property type="protein sequence ID" value="GAX86555.1"/>
    <property type="molecule type" value="Genomic_DNA"/>
</dbReference>